<name>A0ACB6RL18_9PLEO</name>
<evidence type="ECO:0000313" key="1">
    <source>
        <dbReference type="EMBL" id="KAF2622397.1"/>
    </source>
</evidence>
<protein>
    <submittedName>
        <fullName evidence="1">Uncharacterized protein</fullName>
    </submittedName>
</protein>
<dbReference type="EMBL" id="MU006745">
    <property type="protein sequence ID" value="KAF2622397.1"/>
    <property type="molecule type" value="Genomic_DNA"/>
</dbReference>
<keyword evidence="2" id="KW-1185">Reference proteome</keyword>
<accession>A0ACB6RL18</accession>
<proteinExistence type="predicted"/>
<reference evidence="1" key="1">
    <citation type="journal article" date="2020" name="Stud. Mycol.">
        <title>101 Dothideomycetes genomes: a test case for predicting lifestyles and emergence of pathogens.</title>
        <authorList>
            <person name="Haridas S."/>
            <person name="Albert R."/>
            <person name="Binder M."/>
            <person name="Bloem J."/>
            <person name="Labutti K."/>
            <person name="Salamov A."/>
            <person name="Andreopoulos B."/>
            <person name="Baker S."/>
            <person name="Barry K."/>
            <person name="Bills G."/>
            <person name="Bluhm B."/>
            <person name="Cannon C."/>
            <person name="Castanera R."/>
            <person name="Culley D."/>
            <person name="Daum C."/>
            <person name="Ezra D."/>
            <person name="Gonzalez J."/>
            <person name="Henrissat B."/>
            <person name="Kuo A."/>
            <person name="Liang C."/>
            <person name="Lipzen A."/>
            <person name="Lutzoni F."/>
            <person name="Magnuson J."/>
            <person name="Mondo S."/>
            <person name="Nolan M."/>
            <person name="Ohm R."/>
            <person name="Pangilinan J."/>
            <person name="Park H.-J."/>
            <person name="Ramirez L."/>
            <person name="Alfaro M."/>
            <person name="Sun H."/>
            <person name="Tritt A."/>
            <person name="Yoshinaga Y."/>
            <person name="Zwiers L.-H."/>
            <person name="Turgeon B."/>
            <person name="Goodwin S."/>
            <person name="Spatafora J."/>
            <person name="Crous P."/>
            <person name="Grigoriev I."/>
        </authorList>
    </citation>
    <scope>NUCLEOTIDE SEQUENCE</scope>
    <source>
        <strain evidence="1">CBS 525.71</strain>
    </source>
</reference>
<sequence>MSSSIPPRTGPPDASINVTGDIFQSEVQVDEFGTVTRGEPLTACSPSATVDYSQRTNLATSGYTFEWIAASRRVHSRHHDIASSTTAGTRGGADHRNGNGTPKKRQLKKRPDKVDNVFASGPLQCLPAVRCSVCQRLAALIVKLIRRASEGNPDAQRELLWSPPALTDEDQPPIDEAAEANNWRDRINTLEVPESALQENSTPVLKFPIPENPVDIKNKRNHKKQWENLDATYSKDAIEKVNEVMANHLAGGGLGQVRRYWKCTNAHCDNVDNTCWVDLNPGEELPGRIEQHHELPGPIIMNWDREIICGTSTLEVPSQNIIRQIYGFKNREKRSSVKVSVYRSGLDQKIDRLVALVTVVATVQATSALNSTVGNGANRGLAGIEVQGLIQDAMGG</sequence>
<comment type="caution">
    <text evidence="1">The sequence shown here is derived from an EMBL/GenBank/DDBJ whole genome shotgun (WGS) entry which is preliminary data.</text>
</comment>
<dbReference type="Proteomes" id="UP000799754">
    <property type="component" value="Unassembled WGS sequence"/>
</dbReference>
<organism evidence="1 2">
    <name type="scientific">Macroventuria anomochaeta</name>
    <dbReference type="NCBI Taxonomy" id="301207"/>
    <lineage>
        <taxon>Eukaryota</taxon>
        <taxon>Fungi</taxon>
        <taxon>Dikarya</taxon>
        <taxon>Ascomycota</taxon>
        <taxon>Pezizomycotina</taxon>
        <taxon>Dothideomycetes</taxon>
        <taxon>Pleosporomycetidae</taxon>
        <taxon>Pleosporales</taxon>
        <taxon>Pleosporineae</taxon>
        <taxon>Didymellaceae</taxon>
        <taxon>Macroventuria</taxon>
    </lineage>
</organism>
<gene>
    <name evidence="1" type="ORF">BU25DRAFT_425783</name>
</gene>
<evidence type="ECO:0000313" key="2">
    <source>
        <dbReference type="Proteomes" id="UP000799754"/>
    </source>
</evidence>